<dbReference type="Gene3D" id="3.90.180.10">
    <property type="entry name" value="Medium-chain alcohol dehydrogenases, catalytic domain"/>
    <property type="match status" value="1"/>
</dbReference>
<dbReference type="SUPFAM" id="SSF50129">
    <property type="entry name" value="GroES-like"/>
    <property type="match status" value="1"/>
</dbReference>
<dbReference type="InterPro" id="IPR013149">
    <property type="entry name" value="ADH-like_C"/>
</dbReference>
<evidence type="ECO:0000259" key="3">
    <source>
        <dbReference type="SMART" id="SM00829"/>
    </source>
</evidence>
<dbReference type="InterPro" id="IPR013154">
    <property type="entry name" value="ADH-like_N"/>
</dbReference>
<evidence type="ECO:0000313" key="5">
    <source>
        <dbReference type="Proteomes" id="UP000078240"/>
    </source>
</evidence>
<dbReference type="EMBL" id="LSBH01000007">
    <property type="protein sequence ID" value="OAQ76581.1"/>
    <property type="molecule type" value="Genomic_DNA"/>
</dbReference>
<dbReference type="InterPro" id="IPR020843">
    <property type="entry name" value="ER"/>
</dbReference>
<name>A0A179GGS7_PURLI</name>
<dbReference type="GO" id="GO:0016651">
    <property type="term" value="F:oxidoreductase activity, acting on NAD(P)H"/>
    <property type="evidence" value="ECO:0007669"/>
    <property type="project" value="InterPro"/>
</dbReference>
<dbReference type="SMART" id="SM00829">
    <property type="entry name" value="PKS_ER"/>
    <property type="match status" value="1"/>
</dbReference>
<dbReference type="InterPro" id="IPR036291">
    <property type="entry name" value="NAD(P)-bd_dom_sf"/>
</dbReference>
<accession>A0A179GGS7</accession>
<protein>
    <submittedName>
        <fullName evidence="4">Protein TOXD</fullName>
    </submittedName>
</protein>
<evidence type="ECO:0000256" key="2">
    <source>
        <dbReference type="ARBA" id="ARBA00023002"/>
    </source>
</evidence>
<dbReference type="InterPro" id="IPR011032">
    <property type="entry name" value="GroES-like_sf"/>
</dbReference>
<sequence length="356" mass="38416">MPAPVQSAVIIQSPGRAALVHDRPIPPVRDGYMRIRTIAVAVNPCDWKQVDGLGTPGVLLGCDYAGVVEEVGPGVRRPFQKGDRVCGFAHGANTTFPEDGAFAETIIAKADVQMHMPDHLSFEDAATLGVGISTVALGLYRNLDLTLPARQASHRTPILIYGGSTATGVVAIQFAKLSGYHVYTTCSRNNFDLVRGFGADVVLDYHDPRAANRIRQLSDDELTLVFDTISDKDSAKFCLDAMSSRGGDYSYINGLSGVSFPENVRTSFAGAFTVLGEGFYYGDAWYGAEPSDQILMESIAWLSEDLLLSKALRPHRVSVGRGGLRGVLDGMDRLRKGRVSGEKLVYRVDAGPTCKL</sequence>
<reference evidence="4 5" key="1">
    <citation type="submission" date="2016-01" db="EMBL/GenBank/DDBJ databases">
        <title>Biosynthesis of antibiotic leucinostatins and their inhibition on Phytophthora in bio-control Purpureocillium lilacinum.</title>
        <authorList>
            <person name="Wang G."/>
            <person name="Liu Z."/>
            <person name="Lin R."/>
            <person name="Li E."/>
            <person name="Mao Z."/>
            <person name="Ling J."/>
            <person name="Yin W."/>
            <person name="Xie B."/>
        </authorList>
    </citation>
    <scope>NUCLEOTIDE SEQUENCE [LARGE SCALE GENOMIC DNA]</scope>
    <source>
        <strain evidence="4">PLBJ-1</strain>
    </source>
</reference>
<dbReference type="PANTHER" id="PTHR45348:SF2">
    <property type="entry name" value="ZINC-TYPE ALCOHOL DEHYDROGENASE-LIKE PROTEIN C2E1P3.01"/>
    <property type="match status" value="1"/>
</dbReference>
<organism evidence="4 5">
    <name type="scientific">Purpureocillium lilacinum</name>
    <name type="common">Paecilomyces lilacinus</name>
    <dbReference type="NCBI Taxonomy" id="33203"/>
    <lineage>
        <taxon>Eukaryota</taxon>
        <taxon>Fungi</taxon>
        <taxon>Dikarya</taxon>
        <taxon>Ascomycota</taxon>
        <taxon>Pezizomycotina</taxon>
        <taxon>Sordariomycetes</taxon>
        <taxon>Hypocreomycetidae</taxon>
        <taxon>Hypocreales</taxon>
        <taxon>Ophiocordycipitaceae</taxon>
        <taxon>Purpureocillium</taxon>
    </lineage>
</organism>
<comment type="similarity">
    <text evidence="1">Belongs to the zinc-containing alcohol dehydrogenase family.</text>
</comment>
<dbReference type="Pfam" id="PF00107">
    <property type="entry name" value="ADH_zinc_N"/>
    <property type="match status" value="1"/>
</dbReference>
<comment type="caution">
    <text evidence="4">The sequence shown here is derived from an EMBL/GenBank/DDBJ whole genome shotgun (WGS) entry which is preliminary data.</text>
</comment>
<dbReference type="SUPFAM" id="SSF51735">
    <property type="entry name" value="NAD(P)-binding Rossmann-fold domains"/>
    <property type="match status" value="1"/>
</dbReference>
<keyword evidence="2" id="KW-0560">Oxidoreductase</keyword>
<evidence type="ECO:0000256" key="1">
    <source>
        <dbReference type="ARBA" id="ARBA00008072"/>
    </source>
</evidence>
<dbReference type="Pfam" id="PF08240">
    <property type="entry name" value="ADH_N"/>
    <property type="match status" value="1"/>
</dbReference>
<dbReference type="AlphaFoldDB" id="A0A179GGS7"/>
<dbReference type="InterPro" id="IPR047122">
    <property type="entry name" value="Trans-enoyl_RdTase-like"/>
</dbReference>
<feature type="domain" description="Enoyl reductase (ER)" evidence="3">
    <location>
        <begin position="15"/>
        <end position="345"/>
    </location>
</feature>
<gene>
    <name evidence="4" type="ORF">VFPBJ_08941</name>
</gene>
<dbReference type="PANTHER" id="PTHR45348">
    <property type="entry name" value="HYPOTHETICAL OXIDOREDUCTASE (EUROFUNG)"/>
    <property type="match status" value="1"/>
</dbReference>
<dbReference type="CDD" id="cd08249">
    <property type="entry name" value="enoyl_reductase_like"/>
    <property type="match status" value="1"/>
</dbReference>
<dbReference type="Proteomes" id="UP000078240">
    <property type="component" value="Unassembled WGS sequence"/>
</dbReference>
<dbReference type="Gene3D" id="3.40.50.720">
    <property type="entry name" value="NAD(P)-binding Rossmann-like Domain"/>
    <property type="match status" value="1"/>
</dbReference>
<proteinExistence type="inferred from homology"/>
<evidence type="ECO:0000313" key="4">
    <source>
        <dbReference type="EMBL" id="OAQ76581.1"/>
    </source>
</evidence>